<reference evidence="2" key="2">
    <citation type="submission" date="2009-09" db="EMBL/GenBank/DDBJ databases">
        <title>Complete sequence of chromosome of Candidatus Accumulibacter phosphatis clade IIA str. UW-1.</title>
        <authorList>
            <consortium name="US DOE Joint Genome Institute"/>
            <person name="Martin H.G."/>
            <person name="Ivanova N."/>
            <person name="Kunin V."/>
            <person name="Warnecke F."/>
            <person name="Barry K."/>
            <person name="He S."/>
            <person name="Salamov A."/>
            <person name="Szeto E."/>
            <person name="Dalin E."/>
            <person name="Pangilinan J.L."/>
            <person name="Lapidus A."/>
            <person name="Lowry S."/>
            <person name="Kyrpides N.C."/>
            <person name="McMahon K.D."/>
            <person name="Hugenholtz P."/>
        </authorList>
    </citation>
    <scope>NUCLEOTIDE SEQUENCE [LARGE SCALE GENOMIC DNA]</scope>
    <source>
        <strain evidence="2">UW-1</strain>
    </source>
</reference>
<dbReference type="AlphaFoldDB" id="C7RPH5"/>
<keyword evidence="2" id="KW-0255">Endonuclease</keyword>
<accession>C7RPH5</accession>
<dbReference type="OrthoDB" id="9811869at2"/>
<name>C7RPH5_ACCRE</name>
<gene>
    <name evidence="2" type="ordered locus">CAP2UW1_4231</name>
</gene>
<protein>
    <submittedName>
        <fullName evidence="2">Putative restriction endonuclease</fullName>
    </submittedName>
</protein>
<organism evidence="2">
    <name type="scientific">Accumulibacter regalis</name>
    <dbReference type="NCBI Taxonomy" id="522306"/>
    <lineage>
        <taxon>Bacteria</taxon>
        <taxon>Pseudomonadati</taxon>
        <taxon>Pseudomonadota</taxon>
        <taxon>Betaproteobacteria</taxon>
        <taxon>Candidatus Accumulibacter</taxon>
    </lineage>
</organism>
<dbReference type="KEGG" id="app:CAP2UW1_4231"/>
<keyword evidence="2" id="KW-0378">Hydrolase</keyword>
<dbReference type="GO" id="GO:0004519">
    <property type="term" value="F:endonuclease activity"/>
    <property type="evidence" value="ECO:0007669"/>
    <property type="project" value="UniProtKB-KW"/>
</dbReference>
<keyword evidence="2" id="KW-0540">Nuclease</keyword>
<reference evidence="2" key="1">
    <citation type="submission" date="2009-08" db="EMBL/GenBank/DDBJ databases">
        <authorList>
            <consortium name="US DOE Joint Genome Institute"/>
            <person name="Lucas S."/>
            <person name="Copeland A."/>
            <person name="Lapidus A."/>
            <person name="Glavina del Rio T."/>
            <person name="Dalin E."/>
            <person name="Tice H."/>
            <person name="Bruce D."/>
            <person name="Barry K."/>
            <person name="Pitluck S."/>
            <person name="Lowry S."/>
            <person name="Larimer F."/>
            <person name="Land M."/>
            <person name="Hauser L."/>
            <person name="Kyrpides N."/>
            <person name="Ivanova N."/>
            <person name="McMahon K.D."/>
            <person name="Hugenholtz P."/>
        </authorList>
    </citation>
    <scope>NUCLEOTIDE SEQUENCE</scope>
    <source>
        <strain evidence="2">UW-1</strain>
    </source>
</reference>
<dbReference type="HOGENOM" id="CLU_1048763_0_0_4"/>
<dbReference type="eggNOG" id="COG3440">
    <property type="taxonomic scope" value="Bacteria"/>
</dbReference>
<dbReference type="InterPro" id="IPR003615">
    <property type="entry name" value="HNH_nuc"/>
</dbReference>
<evidence type="ECO:0000313" key="2">
    <source>
        <dbReference type="EMBL" id="ACV37472.1"/>
    </source>
</evidence>
<dbReference type="Pfam" id="PF13391">
    <property type="entry name" value="HNH_2"/>
    <property type="match status" value="1"/>
</dbReference>
<dbReference type="EMBL" id="CP001715">
    <property type="protein sequence ID" value="ACV37472.1"/>
    <property type="molecule type" value="Genomic_DNA"/>
</dbReference>
<dbReference type="STRING" id="522306.CAP2UW1_4231"/>
<proteinExistence type="predicted"/>
<evidence type="ECO:0000259" key="1">
    <source>
        <dbReference type="Pfam" id="PF13391"/>
    </source>
</evidence>
<feature type="domain" description="HNH nuclease" evidence="1">
    <location>
        <begin position="152"/>
        <end position="203"/>
    </location>
</feature>
<sequence length="259" mass="29093">MTTARGKPWTRDELIVVMNLYCRIPFGRQDSGSPEVIELASALGRTPGSVAMKLNNLTSLDPQEAARGVKGLRGASRLDRSVWDEFHADWEALAIESEQLREQVHPSRQTAMAGEDQEPPGQVHMEGERAVKVRLAQRFFRSMVLTAYHCECCVSGNPVAELLVASHILPWASYPAHRVNPRNGLCLSRLHDGAFDQGLIAFDDDYRLLLSKRLRDHLTSQAIRDNFAPYEAKALDLPEKFCPDRRFLAEHREAIFAGC</sequence>